<dbReference type="Pfam" id="PF03551">
    <property type="entry name" value="PadR"/>
    <property type="match status" value="1"/>
</dbReference>
<dbReference type="AlphaFoldDB" id="A0A847UPJ7"/>
<gene>
    <name evidence="2" type="ORF">GOC77_12115</name>
</gene>
<dbReference type="Gene3D" id="1.10.10.10">
    <property type="entry name" value="Winged helix-like DNA-binding domain superfamily/Winged helix DNA-binding domain"/>
    <property type="match status" value="1"/>
</dbReference>
<reference evidence="2" key="1">
    <citation type="submission" date="2019-12" db="EMBL/GenBank/DDBJ databases">
        <title>Whole genome sequencing of Haloarcula argentinensis strain pws5.</title>
        <authorList>
            <person name="Verma D.K."/>
            <person name="Gopal K."/>
            <person name="Prasad E.S."/>
        </authorList>
    </citation>
    <scope>NUCLEOTIDE SEQUENCE</scope>
    <source>
        <strain evidence="2">Pws5</strain>
    </source>
</reference>
<dbReference type="InterPro" id="IPR036388">
    <property type="entry name" value="WH-like_DNA-bd_sf"/>
</dbReference>
<dbReference type="InterPro" id="IPR005149">
    <property type="entry name" value="Tscrpt_reg_PadR_N"/>
</dbReference>
<feature type="domain" description="Transcription regulator PadR N-terminal" evidence="1">
    <location>
        <begin position="31"/>
        <end position="90"/>
    </location>
</feature>
<dbReference type="InterPro" id="IPR036390">
    <property type="entry name" value="WH_DNA-bd_sf"/>
</dbReference>
<dbReference type="Proteomes" id="UP000641625">
    <property type="component" value="Unassembled WGS sequence"/>
</dbReference>
<protein>
    <submittedName>
        <fullName evidence="2">PadR family transcriptional regulator</fullName>
    </submittedName>
</protein>
<evidence type="ECO:0000313" key="2">
    <source>
        <dbReference type="EMBL" id="NLV14010.1"/>
    </source>
</evidence>
<evidence type="ECO:0000313" key="3">
    <source>
        <dbReference type="Proteomes" id="UP000641625"/>
    </source>
</evidence>
<accession>A0A847UPJ7</accession>
<dbReference type="SUPFAM" id="SSF46785">
    <property type="entry name" value="Winged helix' DNA-binding domain"/>
    <property type="match status" value="1"/>
</dbReference>
<organism evidence="2 3">
    <name type="scientific">Haloarcula argentinensis</name>
    <dbReference type="NCBI Taxonomy" id="43776"/>
    <lineage>
        <taxon>Archaea</taxon>
        <taxon>Methanobacteriati</taxon>
        <taxon>Methanobacteriota</taxon>
        <taxon>Stenosarchaea group</taxon>
        <taxon>Halobacteria</taxon>
        <taxon>Halobacteriales</taxon>
        <taxon>Haloarculaceae</taxon>
        <taxon>Haloarcula</taxon>
    </lineage>
</organism>
<comment type="caution">
    <text evidence="2">The sequence shown here is derived from an EMBL/GenBank/DDBJ whole genome shotgun (WGS) entry which is preliminary data.</text>
</comment>
<dbReference type="RefSeq" id="WP_121578364.1">
    <property type="nucleotide sequence ID" value="NZ_WOWA01000005.1"/>
</dbReference>
<sequence length="108" mass="12620">MTLGRGVWFDRMYDVNSFKRDMLVVIAGMDNPMGTELTAELQEYYAEEITVGRVYPQLDEMAEKGLIKKMDKNGRGNEYRLTRRGVRDLQGHREWENQYLAPIDELSV</sequence>
<evidence type="ECO:0000259" key="1">
    <source>
        <dbReference type="Pfam" id="PF03551"/>
    </source>
</evidence>
<name>A0A847UPJ7_HALAR</name>
<proteinExistence type="predicted"/>
<dbReference type="EMBL" id="WOWA01000005">
    <property type="protein sequence ID" value="NLV14010.1"/>
    <property type="molecule type" value="Genomic_DNA"/>
</dbReference>